<evidence type="ECO:0000313" key="1">
    <source>
        <dbReference type="EMBL" id="MDE8562782.1"/>
    </source>
</evidence>
<protein>
    <submittedName>
        <fullName evidence="1">Uncharacterized protein</fullName>
    </submittedName>
</protein>
<dbReference type="Proteomes" id="UP001213979">
    <property type="component" value="Unassembled WGS sequence"/>
</dbReference>
<organism evidence="1 2">
    <name type="scientific">Anoxybacteroides rupiense</name>
    <dbReference type="NCBI Taxonomy" id="311460"/>
    <lineage>
        <taxon>Bacteria</taxon>
        <taxon>Bacillati</taxon>
        <taxon>Bacillota</taxon>
        <taxon>Bacilli</taxon>
        <taxon>Bacillales</taxon>
        <taxon>Anoxybacillaceae</taxon>
        <taxon>Anoxybacteroides</taxon>
    </lineage>
</organism>
<proteinExistence type="predicted"/>
<keyword evidence="2" id="KW-1185">Reference proteome</keyword>
<sequence>MMRNSEKTGVIVGVESVVHYGLNLIYFLKEIRVPLGAIRCVQNGPNNSDNLTDEERGKKALVIAKLLKDGCLAILSFFT</sequence>
<dbReference type="EMBL" id="JAQOTG010000001">
    <property type="protein sequence ID" value="MDE8562782.1"/>
    <property type="molecule type" value="Genomic_DNA"/>
</dbReference>
<evidence type="ECO:0000313" key="2">
    <source>
        <dbReference type="Proteomes" id="UP001213979"/>
    </source>
</evidence>
<gene>
    <name evidence="1" type="ORF">PNH38_02660</name>
</gene>
<comment type="caution">
    <text evidence="1">The sequence shown here is derived from an EMBL/GenBank/DDBJ whole genome shotgun (WGS) entry which is preliminary data.</text>
</comment>
<reference evidence="1 2" key="1">
    <citation type="submission" date="2023-01" db="EMBL/GenBank/DDBJ databases">
        <title>Genome-based reclassification of Anoxybacillus geothermalis as a later heterotypic synonym of Anoxybacillus rupiensis.</title>
        <authorList>
            <person name="Inan Bektas K."/>
            <person name="Canakci S."/>
            <person name="Belduz A.A."/>
            <person name="Guler H.H."/>
        </authorList>
    </citation>
    <scope>NUCLEOTIDE SEQUENCE [LARGE SCALE GENOMIC DNA]</scope>
    <source>
        <strain evidence="1 2">DSM 17127</strain>
    </source>
</reference>
<name>A0ABT5W0P7_9BACL</name>
<accession>A0ABT5W0P7</accession>